<name>A0A835E8G0_9POAL</name>
<feature type="compositionally biased region" description="Low complexity" evidence="1">
    <location>
        <begin position="92"/>
        <end position="114"/>
    </location>
</feature>
<reference evidence="2" key="1">
    <citation type="submission" date="2020-07" db="EMBL/GenBank/DDBJ databases">
        <title>Genome sequence and genetic diversity analysis of an under-domesticated orphan crop, white fonio (Digitaria exilis).</title>
        <authorList>
            <person name="Bennetzen J.L."/>
            <person name="Chen S."/>
            <person name="Ma X."/>
            <person name="Wang X."/>
            <person name="Yssel A.E.J."/>
            <person name="Chaluvadi S.R."/>
            <person name="Johnson M."/>
            <person name="Gangashetty P."/>
            <person name="Hamidou F."/>
            <person name="Sanogo M.D."/>
            <person name="Zwaenepoel A."/>
            <person name="Wallace J."/>
            <person name="Van De Peer Y."/>
            <person name="Van Deynze A."/>
        </authorList>
    </citation>
    <scope>NUCLEOTIDE SEQUENCE</scope>
    <source>
        <tissue evidence="2">Leaves</tissue>
    </source>
</reference>
<gene>
    <name evidence="2" type="ORF">HU200_047221</name>
</gene>
<evidence type="ECO:0000256" key="1">
    <source>
        <dbReference type="SAM" id="MobiDB-lite"/>
    </source>
</evidence>
<proteinExistence type="predicted"/>
<evidence type="ECO:0000313" key="3">
    <source>
        <dbReference type="Proteomes" id="UP000636709"/>
    </source>
</evidence>
<sequence length="201" mass="20964">MDRPRGYDPTSTRPPEPRFGSSASLLLSLSPSCCSPASTDASPSWSRTLLAVIFPPASAPPPSLPRPLSLRCSPSVTSPPGEEWLLRPGPPTRSSSARRALRHASTTAAGSSAGPLRCPTRRSRATASGAEIRPYLNRGLCSLLVSDPGLLGRGVLPCFSFSGSRFHSQLGSKSLVLGSVGCELLQLGVALRATSLPSVFS</sequence>
<dbReference type="Proteomes" id="UP000636709">
    <property type="component" value="Unassembled WGS sequence"/>
</dbReference>
<dbReference type="EMBL" id="JACEFO010002177">
    <property type="protein sequence ID" value="KAF8675738.1"/>
    <property type="molecule type" value="Genomic_DNA"/>
</dbReference>
<feature type="compositionally biased region" description="Low complexity" evidence="1">
    <location>
        <begin position="66"/>
        <end position="75"/>
    </location>
</feature>
<evidence type="ECO:0000313" key="2">
    <source>
        <dbReference type="EMBL" id="KAF8675738.1"/>
    </source>
</evidence>
<keyword evidence="3" id="KW-1185">Reference proteome</keyword>
<dbReference type="OrthoDB" id="10616388at2759"/>
<dbReference type="AlphaFoldDB" id="A0A835E8G0"/>
<feature type="region of interest" description="Disordered" evidence="1">
    <location>
        <begin position="1"/>
        <end position="22"/>
    </location>
</feature>
<comment type="caution">
    <text evidence="2">The sequence shown here is derived from an EMBL/GenBank/DDBJ whole genome shotgun (WGS) entry which is preliminary data.</text>
</comment>
<protein>
    <submittedName>
        <fullName evidence="2">Uncharacterized protein</fullName>
    </submittedName>
</protein>
<organism evidence="2 3">
    <name type="scientific">Digitaria exilis</name>
    <dbReference type="NCBI Taxonomy" id="1010633"/>
    <lineage>
        <taxon>Eukaryota</taxon>
        <taxon>Viridiplantae</taxon>
        <taxon>Streptophyta</taxon>
        <taxon>Embryophyta</taxon>
        <taxon>Tracheophyta</taxon>
        <taxon>Spermatophyta</taxon>
        <taxon>Magnoliopsida</taxon>
        <taxon>Liliopsida</taxon>
        <taxon>Poales</taxon>
        <taxon>Poaceae</taxon>
        <taxon>PACMAD clade</taxon>
        <taxon>Panicoideae</taxon>
        <taxon>Panicodae</taxon>
        <taxon>Paniceae</taxon>
        <taxon>Anthephorinae</taxon>
        <taxon>Digitaria</taxon>
    </lineage>
</organism>
<accession>A0A835E8G0</accession>
<feature type="region of interest" description="Disordered" evidence="1">
    <location>
        <begin position="64"/>
        <end position="123"/>
    </location>
</feature>